<protein>
    <submittedName>
        <fullName evidence="12">ATP-dependent helicase</fullName>
    </submittedName>
</protein>
<dbReference type="InterPro" id="IPR003593">
    <property type="entry name" value="AAA+_ATPase"/>
</dbReference>
<dbReference type="InterPro" id="IPR055368">
    <property type="entry name" value="WH3_Lhr"/>
</dbReference>
<dbReference type="PANTHER" id="PTHR47962:SF5">
    <property type="entry name" value="ATP-DEPENDENT HELICASE LHR-RELATED"/>
    <property type="match status" value="1"/>
</dbReference>
<accession>A0ABN2ZM14</accession>
<dbReference type="InterPro" id="IPR011545">
    <property type="entry name" value="DEAD/DEAH_box_helicase_dom"/>
</dbReference>
<dbReference type="Pfam" id="PF23234">
    <property type="entry name" value="WHD_4th_Lhr"/>
    <property type="match status" value="1"/>
</dbReference>
<dbReference type="PROSITE" id="PS51192">
    <property type="entry name" value="HELICASE_ATP_BIND_1"/>
    <property type="match status" value="1"/>
</dbReference>
<dbReference type="GO" id="GO:0004386">
    <property type="term" value="F:helicase activity"/>
    <property type="evidence" value="ECO:0007669"/>
    <property type="project" value="UniProtKB-KW"/>
</dbReference>
<dbReference type="SMART" id="SM00487">
    <property type="entry name" value="DEXDc"/>
    <property type="match status" value="1"/>
</dbReference>
<keyword evidence="7" id="KW-0234">DNA repair</keyword>
<dbReference type="PROSITE" id="PS51194">
    <property type="entry name" value="HELICASE_CTER"/>
    <property type="match status" value="1"/>
</dbReference>
<sequence>MSDVLDRFSEPTRTWFGAAFAEPTPAQAGAWEAIGAGRHALVVAPTGSGKTLSAFLWSLDRLMTTPPHEDRSQRCRVLYVSPLKALAVDVERNLRAPLTGIRHTAERLGTSVPDVTVGLRSGDTPAADRRRLTTAPPDILITTPESLFLMLTSQARESLRGVETVIIDEVHAVAGTKRGAHLAVSLERLDSLLPRPAQRIGLSATVRPLEEVARFLGGTAPVEIVAPPSQKEWDLRVVVPVEDMTTPDEYDEDSEDPQRAQSIWPHVEERVVDLVEAHRSTIVFANSRRLAERLTARLNEIATDRSAQAAGVVSTSSTAGSGPPAQLMAQSGVSTSSTDDPGATVIAKAHHGSVSKEQRAIIEDDLKRGRLPCVVATSSLELGIDMGAVDLVVQIESPPSVASALQRVGRAGHQVGEVSRGVLFPKHRGDLAQTAVAVERMRTGAIESLRVPANPLDVLAQQVVAATALDAWQADDLFELVKRSAPFTALPRSAYDATLDLLSGRYPSDEFSELRPRIVWDRVTGSLTGRPGAQRLAVTSGGTIPDRGLFGVFLVGGEGPGRRVGELDEEMVYESRVGDIFALGATSWRIEDITHDRVLVTPAPGIPGRLPFWKGDALGRPAELGAAIGSFTRELGSLPRDRAVGRAQEGGLDEFAAGNLVTYLHEQLEATNALPSDRTLLVERFRDELGDWRLVLHSPFGTPVHAPWALAINARLRERYGVDGQAVASDDGIVIRIPDTDAEPPGGDVVVFAADEIEDLVTQEVGGSALFAARFRECAARALLLPRRDPGRRSPLWQQRQRSAALLEVAAKYPSFPIVLEAVRECLQDVYDLPSLVALMQRVDRRELRVVDVATPSPSPFARSLLFGYVAQFMYEGDSPIAERRAAALSLDQGLLAELLGRAELRELLDPDVLAEVEAELQRLAPDRRARDAEGVADLLRMLGPLSTDEVAARSVEGAEVGGWLTALADARRITLVRMAGEERWCGIEDIGRLRDGLGVPVPPGTPDAFVEPVEDPLADLVARFARTHGPFTTEQVAARLGLGAAVVRHTLQRLGAQGRVLDGEFRPSGSGSEWCDAEVLRKLRRRSLARLRKEVEPVEPAALSRFLSAWQHVVPTGGGGRGGLRGVDGVLSAIDQLAGCPVPASALEPLVLVARVRDYEPSYLDELTASGEVIWAGHAALPGADGWVSLHLADQAPLTLPEPQPFEQAELHEAVLDALTPGGAWFFRQLATTVGATNDAALSAALWELVWAGRISNDTLTPLRALTRAGTPSHRSRRPPPRIRMSSTTGGRARMPARTGPPETAGRWALLPEIDGDPTRRAHATAERLLDRHGVVIRGAVVSERVPGGFAAVYKVLSAFEDSGRCRRGYFVSGLGAAQFGTAGAIDRLRTFSELADDAKPGAVALAATDPANPFGAALPWPVASSSTEAGEKSGHRPGRKAGALVVLVDGELTLYVERGGRTLLTWSDDAEQLTPATAALADAVRRGSLGRLTVERADGEQLLGSGATPLREALQAAGFVSTPKGLRLRVPSGA</sequence>
<dbReference type="Pfam" id="PF23236">
    <property type="entry name" value="WHD_2nd_Lhr"/>
    <property type="match status" value="1"/>
</dbReference>
<dbReference type="InterPro" id="IPR014001">
    <property type="entry name" value="Helicase_ATP-bd"/>
</dbReference>
<proteinExistence type="predicted"/>
<dbReference type="Pfam" id="PF00271">
    <property type="entry name" value="Helicase_C"/>
    <property type="match status" value="1"/>
</dbReference>
<evidence type="ECO:0000256" key="4">
    <source>
        <dbReference type="ARBA" id="ARBA00022806"/>
    </source>
</evidence>
<evidence type="ECO:0000256" key="5">
    <source>
        <dbReference type="ARBA" id="ARBA00022840"/>
    </source>
</evidence>
<keyword evidence="1" id="KW-0547">Nucleotide-binding</keyword>
<evidence type="ECO:0000259" key="11">
    <source>
        <dbReference type="PROSITE" id="PS51194"/>
    </source>
</evidence>
<keyword evidence="13" id="KW-1185">Reference proteome</keyword>
<dbReference type="Gene3D" id="3.40.50.300">
    <property type="entry name" value="P-loop containing nucleotide triphosphate hydrolases"/>
    <property type="match status" value="2"/>
</dbReference>
<dbReference type="SUPFAM" id="SSF52540">
    <property type="entry name" value="P-loop containing nucleoside triphosphate hydrolases"/>
    <property type="match status" value="1"/>
</dbReference>
<dbReference type="CDD" id="cd18796">
    <property type="entry name" value="SF2_C_LHR"/>
    <property type="match status" value="1"/>
</dbReference>
<evidence type="ECO:0000256" key="9">
    <source>
        <dbReference type="SAM" id="MobiDB-lite"/>
    </source>
</evidence>
<keyword evidence="3" id="KW-0378">Hydrolase</keyword>
<dbReference type="Pfam" id="PF23235">
    <property type="entry name" value="WHD_3rd_Lhr"/>
    <property type="match status" value="1"/>
</dbReference>
<feature type="domain" description="Helicase C-terminal" evidence="11">
    <location>
        <begin position="266"/>
        <end position="457"/>
    </location>
</feature>
<dbReference type="InterPro" id="IPR027417">
    <property type="entry name" value="P-loop_NTPase"/>
</dbReference>
<feature type="region of interest" description="Disordered" evidence="9">
    <location>
        <begin position="307"/>
        <end position="339"/>
    </location>
</feature>
<evidence type="ECO:0000256" key="7">
    <source>
        <dbReference type="ARBA" id="ARBA00023204"/>
    </source>
</evidence>
<dbReference type="Proteomes" id="UP001501771">
    <property type="component" value="Unassembled WGS sequence"/>
</dbReference>
<gene>
    <name evidence="12" type="ORF">GCM10009844_17620</name>
</gene>
<dbReference type="InterPro" id="IPR052511">
    <property type="entry name" value="ATP-dep_Helicase"/>
</dbReference>
<dbReference type="SMART" id="SM00382">
    <property type="entry name" value="AAA"/>
    <property type="match status" value="1"/>
</dbReference>
<dbReference type="InterPro" id="IPR045628">
    <property type="entry name" value="Lhr_WH_dom"/>
</dbReference>
<dbReference type="Pfam" id="PF08494">
    <property type="entry name" value="DEAD_assoc"/>
    <property type="match status" value="1"/>
</dbReference>
<feature type="compositionally biased region" description="Polar residues" evidence="9">
    <location>
        <begin position="328"/>
        <end position="339"/>
    </location>
</feature>
<dbReference type="InterPro" id="IPR055369">
    <property type="entry name" value="WH2_Lhr"/>
</dbReference>
<feature type="region of interest" description="Disordered" evidence="9">
    <location>
        <begin position="1269"/>
        <end position="1306"/>
    </location>
</feature>
<evidence type="ECO:0000256" key="2">
    <source>
        <dbReference type="ARBA" id="ARBA00022763"/>
    </source>
</evidence>
<reference evidence="12 13" key="1">
    <citation type="journal article" date="2019" name="Int. J. Syst. Evol. Microbiol.">
        <title>The Global Catalogue of Microorganisms (GCM) 10K type strain sequencing project: providing services to taxonomists for standard genome sequencing and annotation.</title>
        <authorList>
            <consortium name="The Broad Institute Genomics Platform"/>
            <consortium name="The Broad Institute Genome Sequencing Center for Infectious Disease"/>
            <person name="Wu L."/>
            <person name="Ma J."/>
        </authorList>
    </citation>
    <scope>NUCLEOTIDE SEQUENCE [LARGE SCALE GENOMIC DNA]</scope>
    <source>
        <strain evidence="12 13">JCM 16022</strain>
    </source>
</reference>
<dbReference type="InterPro" id="IPR013701">
    <property type="entry name" value="Lhr-like_DEAD/DEAH_assoc"/>
</dbReference>
<keyword evidence="8" id="KW-0413">Isomerase</keyword>
<dbReference type="InterPro" id="IPR055367">
    <property type="entry name" value="WH4_Lhr"/>
</dbReference>
<dbReference type="EMBL" id="BAAAQR010000004">
    <property type="protein sequence ID" value="GAA2144269.1"/>
    <property type="molecule type" value="Genomic_DNA"/>
</dbReference>
<evidence type="ECO:0000256" key="6">
    <source>
        <dbReference type="ARBA" id="ARBA00023125"/>
    </source>
</evidence>
<dbReference type="InterPro" id="IPR001650">
    <property type="entry name" value="Helicase_C-like"/>
</dbReference>
<evidence type="ECO:0000313" key="13">
    <source>
        <dbReference type="Proteomes" id="UP001501771"/>
    </source>
</evidence>
<keyword evidence="4 12" id="KW-0347">Helicase</keyword>
<evidence type="ECO:0000256" key="3">
    <source>
        <dbReference type="ARBA" id="ARBA00022801"/>
    </source>
</evidence>
<dbReference type="CDD" id="cd17922">
    <property type="entry name" value="DEXHc_LHR-like"/>
    <property type="match status" value="1"/>
</dbReference>
<feature type="domain" description="Helicase ATP-binding" evidence="10">
    <location>
        <begin position="31"/>
        <end position="224"/>
    </location>
</feature>
<dbReference type="PANTHER" id="PTHR47962">
    <property type="entry name" value="ATP-DEPENDENT HELICASE LHR-RELATED-RELATED"/>
    <property type="match status" value="1"/>
</dbReference>
<evidence type="ECO:0000259" key="10">
    <source>
        <dbReference type="PROSITE" id="PS51192"/>
    </source>
</evidence>
<name>A0ABN2ZM14_9ACTN</name>
<organism evidence="12 13">
    <name type="scientific">Nocardioides koreensis</name>
    <dbReference type="NCBI Taxonomy" id="433651"/>
    <lineage>
        <taxon>Bacteria</taxon>
        <taxon>Bacillati</taxon>
        <taxon>Actinomycetota</taxon>
        <taxon>Actinomycetes</taxon>
        <taxon>Propionibacteriales</taxon>
        <taxon>Nocardioidaceae</taxon>
        <taxon>Nocardioides</taxon>
    </lineage>
</organism>
<comment type="caution">
    <text evidence="12">The sequence shown here is derived from an EMBL/GenBank/DDBJ whole genome shotgun (WGS) entry which is preliminary data.</text>
</comment>
<evidence type="ECO:0000313" key="12">
    <source>
        <dbReference type="EMBL" id="GAA2144269.1"/>
    </source>
</evidence>
<keyword evidence="5" id="KW-0067">ATP-binding</keyword>
<dbReference type="NCBIfam" id="NF007284">
    <property type="entry name" value="PRK09751.1"/>
    <property type="match status" value="1"/>
</dbReference>
<keyword evidence="6" id="KW-0238">DNA-binding</keyword>
<dbReference type="Pfam" id="PF19306">
    <property type="entry name" value="WHD_Lhr"/>
    <property type="match status" value="1"/>
</dbReference>
<evidence type="ECO:0000256" key="8">
    <source>
        <dbReference type="ARBA" id="ARBA00023235"/>
    </source>
</evidence>
<dbReference type="SMART" id="SM00490">
    <property type="entry name" value="HELICc"/>
    <property type="match status" value="1"/>
</dbReference>
<feature type="compositionally biased region" description="Low complexity" evidence="9">
    <location>
        <begin position="307"/>
        <end position="325"/>
    </location>
</feature>
<keyword evidence="2" id="KW-0227">DNA damage</keyword>
<dbReference type="Pfam" id="PF00270">
    <property type="entry name" value="DEAD"/>
    <property type="match status" value="1"/>
</dbReference>
<evidence type="ECO:0000256" key="1">
    <source>
        <dbReference type="ARBA" id="ARBA00022741"/>
    </source>
</evidence>